<reference evidence="6 7" key="1">
    <citation type="journal article" date="2023" name="ISME J.">
        <title>Cultivation and genomic characterization of novel and ubiquitous marine nitrite-oxidizing bacteria from the Nitrospirales.</title>
        <authorList>
            <person name="Mueller A.J."/>
            <person name="Daebeler A."/>
            <person name="Herbold C.W."/>
            <person name="Kirkegaard R.H."/>
            <person name="Daims H."/>
        </authorList>
    </citation>
    <scope>NUCLEOTIDE SEQUENCE [LARGE SCALE GENOMIC DNA]</scope>
    <source>
        <strain evidence="6 7">EB</strain>
    </source>
</reference>
<dbReference type="InterPro" id="IPR001789">
    <property type="entry name" value="Sig_transdc_resp-reg_receiver"/>
</dbReference>
<proteinExistence type="predicted"/>
<dbReference type="CDD" id="cd00383">
    <property type="entry name" value="trans_reg_C"/>
    <property type="match status" value="1"/>
</dbReference>
<keyword evidence="2" id="KW-0597">Phosphoprotein</keyword>
<feature type="domain" description="OmpR/PhoB-type" evidence="5">
    <location>
        <begin position="129"/>
        <end position="228"/>
    </location>
</feature>
<dbReference type="EMBL" id="JAQOUE010000001">
    <property type="protein sequence ID" value="MDT7043583.1"/>
    <property type="molecule type" value="Genomic_DNA"/>
</dbReference>
<dbReference type="PANTHER" id="PTHR48111:SF50">
    <property type="entry name" value="KDP OPERON TRANSCRIPTIONAL REGULATORY PROTEIN KDPE"/>
    <property type="match status" value="1"/>
</dbReference>
<dbReference type="SUPFAM" id="SSF52172">
    <property type="entry name" value="CheY-like"/>
    <property type="match status" value="1"/>
</dbReference>
<dbReference type="RefSeq" id="WP_313834149.1">
    <property type="nucleotide sequence ID" value="NZ_JAQOUE010000001.1"/>
</dbReference>
<evidence type="ECO:0000313" key="7">
    <source>
        <dbReference type="Proteomes" id="UP001250932"/>
    </source>
</evidence>
<comment type="caution">
    <text evidence="6">The sequence shown here is derived from an EMBL/GenBank/DDBJ whole genome shotgun (WGS) entry which is preliminary data.</text>
</comment>
<dbReference type="InterPro" id="IPR039420">
    <property type="entry name" value="WalR-like"/>
</dbReference>
<dbReference type="InterPro" id="IPR036388">
    <property type="entry name" value="WH-like_DNA-bd_sf"/>
</dbReference>
<gene>
    <name evidence="6" type="ORF">PPG34_14595</name>
</gene>
<dbReference type="PROSITE" id="PS50110">
    <property type="entry name" value="RESPONSE_REGULATORY"/>
    <property type="match status" value="1"/>
</dbReference>
<feature type="DNA-binding region" description="OmpR/PhoB-type" evidence="3">
    <location>
        <begin position="129"/>
        <end position="228"/>
    </location>
</feature>
<dbReference type="SMART" id="SM00862">
    <property type="entry name" value="Trans_reg_C"/>
    <property type="match status" value="1"/>
</dbReference>
<dbReference type="InterPro" id="IPR011006">
    <property type="entry name" value="CheY-like_superfamily"/>
</dbReference>
<evidence type="ECO:0000256" key="1">
    <source>
        <dbReference type="ARBA" id="ARBA00023125"/>
    </source>
</evidence>
<dbReference type="Gene3D" id="1.10.10.10">
    <property type="entry name" value="Winged helix-like DNA-binding domain superfamily/Winged helix DNA-binding domain"/>
    <property type="match status" value="1"/>
</dbReference>
<name>A0ABU3KBA0_9BACT</name>
<evidence type="ECO:0000256" key="2">
    <source>
        <dbReference type="PROSITE-ProRule" id="PRU00169"/>
    </source>
</evidence>
<evidence type="ECO:0000256" key="3">
    <source>
        <dbReference type="PROSITE-ProRule" id="PRU01091"/>
    </source>
</evidence>
<dbReference type="Gene3D" id="6.10.250.690">
    <property type="match status" value="1"/>
</dbReference>
<organism evidence="6 7">
    <name type="scientific">Candidatus Nitronereus thalassa</name>
    <dbReference type="NCBI Taxonomy" id="3020898"/>
    <lineage>
        <taxon>Bacteria</taxon>
        <taxon>Pseudomonadati</taxon>
        <taxon>Nitrospirota</taxon>
        <taxon>Nitrospiria</taxon>
        <taxon>Nitrospirales</taxon>
        <taxon>Nitrospiraceae</taxon>
        <taxon>Candidatus Nitronereus</taxon>
    </lineage>
</organism>
<dbReference type="PROSITE" id="PS51755">
    <property type="entry name" value="OMPR_PHOB"/>
    <property type="match status" value="1"/>
</dbReference>
<keyword evidence="7" id="KW-1185">Reference proteome</keyword>
<dbReference type="SMART" id="SM00448">
    <property type="entry name" value="REC"/>
    <property type="match status" value="1"/>
</dbReference>
<sequence>MNKGARILVVDDEREIRRCLQMSLEEKGYAVLPAETGEKALDLLQQSPADVAIVDLLLPGIDGIELTQKIRERSPLPIIILSAIGDDKKKVEALEQGADDYVTKPFSIEEVVARIRSVLRRAVGSKDLTPTLTFGDLGIDFEQREICLSGKPIKLTPMEFELLKYMAQNAGRVLTRRMLLTAIWGPGHEEDTQSLRVLVRQLRKKIEHTPAQPRFILTDPGVGYRFKSEPA</sequence>
<keyword evidence="1 3" id="KW-0238">DNA-binding</keyword>
<evidence type="ECO:0000313" key="6">
    <source>
        <dbReference type="EMBL" id="MDT7043583.1"/>
    </source>
</evidence>
<dbReference type="Proteomes" id="UP001250932">
    <property type="component" value="Unassembled WGS sequence"/>
</dbReference>
<dbReference type="PANTHER" id="PTHR48111">
    <property type="entry name" value="REGULATOR OF RPOS"/>
    <property type="match status" value="1"/>
</dbReference>
<protein>
    <submittedName>
        <fullName evidence="6">Response regulator transcription factor</fullName>
    </submittedName>
</protein>
<feature type="modified residue" description="4-aspartylphosphate" evidence="2">
    <location>
        <position position="55"/>
    </location>
</feature>
<feature type="domain" description="Response regulatory" evidence="4">
    <location>
        <begin position="6"/>
        <end position="119"/>
    </location>
</feature>
<accession>A0ABU3KBA0</accession>
<evidence type="ECO:0000259" key="4">
    <source>
        <dbReference type="PROSITE" id="PS50110"/>
    </source>
</evidence>
<dbReference type="InterPro" id="IPR001867">
    <property type="entry name" value="OmpR/PhoB-type_DNA-bd"/>
</dbReference>
<dbReference type="Gene3D" id="3.40.50.2300">
    <property type="match status" value="1"/>
</dbReference>
<dbReference type="Pfam" id="PF00486">
    <property type="entry name" value="Trans_reg_C"/>
    <property type="match status" value="1"/>
</dbReference>
<evidence type="ECO:0000259" key="5">
    <source>
        <dbReference type="PROSITE" id="PS51755"/>
    </source>
</evidence>
<dbReference type="Pfam" id="PF00072">
    <property type="entry name" value="Response_reg"/>
    <property type="match status" value="1"/>
</dbReference>